<dbReference type="EMBL" id="JBDJPC010000002">
    <property type="protein sequence ID" value="KAL1512867.1"/>
    <property type="molecule type" value="Genomic_DNA"/>
</dbReference>
<dbReference type="InterPro" id="IPR032675">
    <property type="entry name" value="LRR_dom_sf"/>
</dbReference>
<organism evidence="1 2">
    <name type="scientific">Hypothenemus hampei</name>
    <name type="common">Coffee berry borer</name>
    <dbReference type="NCBI Taxonomy" id="57062"/>
    <lineage>
        <taxon>Eukaryota</taxon>
        <taxon>Metazoa</taxon>
        <taxon>Ecdysozoa</taxon>
        <taxon>Arthropoda</taxon>
        <taxon>Hexapoda</taxon>
        <taxon>Insecta</taxon>
        <taxon>Pterygota</taxon>
        <taxon>Neoptera</taxon>
        <taxon>Endopterygota</taxon>
        <taxon>Coleoptera</taxon>
        <taxon>Polyphaga</taxon>
        <taxon>Cucujiformia</taxon>
        <taxon>Curculionidae</taxon>
        <taxon>Scolytinae</taxon>
        <taxon>Hypothenemus</taxon>
    </lineage>
</organism>
<gene>
    <name evidence="1" type="ORF">ABEB36_002379</name>
</gene>
<accession>A0ABD1F5J1</accession>
<comment type="caution">
    <text evidence="1">The sequence shown here is derived from an EMBL/GenBank/DDBJ whole genome shotgun (WGS) entry which is preliminary data.</text>
</comment>
<dbReference type="Gene3D" id="3.80.10.10">
    <property type="entry name" value="Ribonuclease Inhibitor"/>
    <property type="match status" value="2"/>
</dbReference>
<reference evidence="1 2" key="1">
    <citation type="submission" date="2024-05" db="EMBL/GenBank/DDBJ databases">
        <title>Genetic variation in Jamaican populations of the coffee berry borer (Hypothenemus hampei).</title>
        <authorList>
            <person name="Errbii M."/>
            <person name="Myrie A."/>
        </authorList>
    </citation>
    <scope>NUCLEOTIDE SEQUENCE [LARGE SCALE GENOMIC DNA]</scope>
    <source>
        <strain evidence="1">JA-Hopewell-2020-01-JO</strain>
        <tissue evidence="1">Whole body</tissue>
    </source>
</reference>
<evidence type="ECO:0000313" key="2">
    <source>
        <dbReference type="Proteomes" id="UP001566132"/>
    </source>
</evidence>
<keyword evidence="2" id="KW-1185">Reference proteome</keyword>
<name>A0ABD1F5J1_HYPHA</name>
<proteinExistence type="predicted"/>
<dbReference type="SUPFAM" id="SSF52047">
    <property type="entry name" value="RNI-like"/>
    <property type="match status" value="2"/>
</dbReference>
<protein>
    <submittedName>
        <fullName evidence="1">Uncharacterized protein</fullName>
    </submittedName>
</protein>
<evidence type="ECO:0000313" key="1">
    <source>
        <dbReference type="EMBL" id="KAL1512867.1"/>
    </source>
</evidence>
<dbReference type="Proteomes" id="UP001566132">
    <property type="component" value="Unassembled WGS sequence"/>
</dbReference>
<dbReference type="AlphaFoldDB" id="A0ABD1F5J1"/>
<sequence length="481" mass="55570">MEMSKNKSQNYVLHYASFFFFGSMSPNKPVENLSVLNKRVIIVFVLDSIKLSGDRCVNALKEYFRKLPRVLKETILLEILELMPLNSYSKWIANCIFEFCCSKFDVRSISPKFHEKFVTNLQNVYYLNLTGAQITEQTLRNSIKKSPSLRALIIPNLATDDVLKDIANLSNLELLNISGQMSISEKGLQYLKSESLRILTAGNCTKHILLNYERDDEILAKILHQLPNLTEIRQYDLTGKSFLKLKSPYVSKLKSICDCKTTVRQLEAIMSICPELEELSLEDPEQAAVELLNEFIKLKKLKITQFTHHETGLNLKLSKLTLETLELKYLSINFNAICLTLEELLIRSCMISTTSLLDVNFRNFRVIELIDSDVKKELILILFEQCNQLQRIVMSNDIGLNDQDIIKLCEKRKLQQLEEMWLSIARQLTSESVVMLMYHCDKLTLLGTLNGWNIEKIEVNYLRCVICLTNKNLNLLYFNCF</sequence>